<feature type="non-terminal residue" evidence="2">
    <location>
        <position position="111"/>
    </location>
</feature>
<reference evidence="2" key="1">
    <citation type="submission" date="2021-01" db="EMBL/GenBank/DDBJ databases">
        <title>Modified the classification status of verrucomicrobia.</title>
        <authorList>
            <person name="Feng X."/>
        </authorList>
    </citation>
    <scope>NUCLEOTIDE SEQUENCE</scope>
    <source>
        <strain evidence="2">KCTC 13126</strain>
    </source>
</reference>
<proteinExistence type="predicted"/>
<keyword evidence="1" id="KW-0732">Signal</keyword>
<evidence type="ECO:0000256" key="1">
    <source>
        <dbReference type="SAM" id="SignalP"/>
    </source>
</evidence>
<organism evidence="2 3">
    <name type="scientific">Pelagicoccus mobilis</name>
    <dbReference type="NCBI Taxonomy" id="415221"/>
    <lineage>
        <taxon>Bacteria</taxon>
        <taxon>Pseudomonadati</taxon>
        <taxon>Verrucomicrobiota</taxon>
        <taxon>Opitutia</taxon>
        <taxon>Puniceicoccales</taxon>
        <taxon>Pelagicoccaceae</taxon>
        <taxon>Pelagicoccus</taxon>
    </lineage>
</organism>
<evidence type="ECO:0000313" key="3">
    <source>
        <dbReference type="Proteomes" id="UP000617628"/>
    </source>
</evidence>
<protein>
    <recommendedName>
        <fullName evidence="4">Carbohydrate-binding domain-containing protein</fullName>
    </recommendedName>
</protein>
<accession>A0A934S0C3</accession>
<gene>
    <name evidence="2" type="ORF">JIN87_24345</name>
</gene>
<feature type="chain" id="PRO_5037313183" description="Carbohydrate-binding domain-containing protein" evidence="1">
    <location>
        <begin position="25"/>
        <end position="111"/>
    </location>
</feature>
<sequence>MKSPLKNLMFSLLALSLQSVTGYAASRPGKTFEVFQFPQDQIPRIDGNFDDWDIVPESFAIGLDELSDTVRGKGTDLDPADFNLSVKVAWVKGLNRLYFLYEAYDDYWDFK</sequence>
<dbReference type="EMBL" id="JAENIL010000068">
    <property type="protein sequence ID" value="MBK1880037.1"/>
    <property type="molecule type" value="Genomic_DNA"/>
</dbReference>
<evidence type="ECO:0000313" key="2">
    <source>
        <dbReference type="EMBL" id="MBK1880037.1"/>
    </source>
</evidence>
<feature type="signal peptide" evidence="1">
    <location>
        <begin position="1"/>
        <end position="24"/>
    </location>
</feature>
<keyword evidence="3" id="KW-1185">Reference proteome</keyword>
<dbReference type="Proteomes" id="UP000617628">
    <property type="component" value="Unassembled WGS sequence"/>
</dbReference>
<name>A0A934S0C3_9BACT</name>
<evidence type="ECO:0008006" key="4">
    <source>
        <dbReference type="Google" id="ProtNLM"/>
    </source>
</evidence>
<dbReference type="AlphaFoldDB" id="A0A934S0C3"/>
<comment type="caution">
    <text evidence="2">The sequence shown here is derived from an EMBL/GenBank/DDBJ whole genome shotgun (WGS) entry which is preliminary data.</text>
</comment>